<evidence type="ECO:0000259" key="4">
    <source>
        <dbReference type="PROSITE" id="PS50977"/>
    </source>
</evidence>
<keyword evidence="2 3" id="KW-0238">DNA-binding</keyword>
<evidence type="ECO:0000313" key="7">
    <source>
        <dbReference type="Proteomes" id="UP000036168"/>
    </source>
</evidence>
<dbReference type="GO" id="GO:0003677">
    <property type="term" value="F:DNA binding"/>
    <property type="evidence" value="ECO:0007669"/>
    <property type="project" value="UniProtKB-UniRule"/>
</dbReference>
<dbReference type="PROSITE" id="PS50977">
    <property type="entry name" value="HTH_TETR_2"/>
    <property type="match status" value="1"/>
</dbReference>
<dbReference type="Pfam" id="PF00440">
    <property type="entry name" value="TetR_N"/>
    <property type="match status" value="1"/>
</dbReference>
<reference evidence="5" key="2">
    <citation type="submission" date="2015-10" db="EMBL/GenBank/DDBJ databases">
        <authorList>
            <person name="Gilbert D.G."/>
        </authorList>
    </citation>
    <scope>NUCLEOTIDE SEQUENCE</scope>
    <source>
        <strain evidence="5">GO-13</strain>
    </source>
</reference>
<dbReference type="EMBL" id="LECW02000041">
    <property type="protein sequence ID" value="KRT91013.1"/>
    <property type="molecule type" value="Genomic_DNA"/>
</dbReference>
<dbReference type="PANTHER" id="PTHR43479:SF11">
    <property type="entry name" value="ACREF_ENVCD OPERON REPRESSOR-RELATED"/>
    <property type="match status" value="1"/>
</dbReference>
<dbReference type="InterPro" id="IPR050624">
    <property type="entry name" value="HTH-type_Tx_Regulator"/>
</dbReference>
<dbReference type="SUPFAM" id="SSF46689">
    <property type="entry name" value="Homeodomain-like"/>
    <property type="match status" value="1"/>
</dbReference>
<evidence type="ECO:0000256" key="2">
    <source>
        <dbReference type="ARBA" id="ARBA00023125"/>
    </source>
</evidence>
<dbReference type="OrthoDB" id="9809772at2"/>
<dbReference type="Gene3D" id="1.10.357.10">
    <property type="entry name" value="Tetracycline Repressor, domain 2"/>
    <property type="match status" value="1"/>
</dbReference>
<proteinExistence type="predicted"/>
<sequence>MVKNSEVLTKEQILSATEEAVRRFGVAKTSITDVAKALNVSHGTIYRHFKSKKEIFETATEKWLNEKIHKPLTDLFHDPSLGGAGHVKAYMKKLFELKMHYAAEDEELFAMYAKVTNESSELVDKSIEQIVMQISKLIAGCDVKSSDHTEAAKGIFYATERFHHPGHASEWKRDTIKQEFEIVWRLLENGFLKPNS</sequence>
<feature type="DNA-binding region" description="H-T-H motif" evidence="3">
    <location>
        <begin position="30"/>
        <end position="49"/>
    </location>
</feature>
<dbReference type="InterPro" id="IPR009057">
    <property type="entry name" value="Homeodomain-like_sf"/>
</dbReference>
<evidence type="ECO:0000256" key="1">
    <source>
        <dbReference type="ARBA" id="ARBA00022491"/>
    </source>
</evidence>
<keyword evidence="1" id="KW-0678">Repressor</keyword>
<accession>A0A0T6BMB7</accession>
<dbReference type="AlphaFoldDB" id="A0A0T6BMB7"/>
<name>A0A0T6BMB7_9BACI</name>
<evidence type="ECO:0000256" key="3">
    <source>
        <dbReference type="PROSITE-ProRule" id="PRU00335"/>
    </source>
</evidence>
<dbReference type="InterPro" id="IPR041478">
    <property type="entry name" value="TetR_C_27"/>
</dbReference>
<dbReference type="PRINTS" id="PR00455">
    <property type="entry name" value="HTHTETR"/>
</dbReference>
<evidence type="ECO:0000313" key="8">
    <source>
        <dbReference type="Proteomes" id="UP001341297"/>
    </source>
</evidence>
<reference evidence="5 7" key="1">
    <citation type="journal article" date="2015" name="Int. J. Syst. Evol. Microbiol.">
        <title>Bacillus glycinifermentans sp. nov., isolated from fermented soybean paste.</title>
        <authorList>
            <person name="Kim S.J."/>
            <person name="Dunlap C.A."/>
            <person name="Kwon S.W."/>
            <person name="Rooney A.P."/>
        </authorList>
    </citation>
    <scope>NUCLEOTIDE SEQUENCE [LARGE SCALE GENOMIC DNA]</scope>
    <source>
        <strain evidence="5 7">GO-13</strain>
    </source>
</reference>
<keyword evidence="8" id="KW-1185">Reference proteome</keyword>
<evidence type="ECO:0000313" key="6">
    <source>
        <dbReference type="EMBL" id="MEC0485963.1"/>
    </source>
</evidence>
<reference evidence="6 8" key="3">
    <citation type="submission" date="2023-03" db="EMBL/GenBank/DDBJ databases">
        <title>Agriculturally important microbes genome sequencing.</title>
        <authorList>
            <person name="Dunlap C."/>
        </authorList>
    </citation>
    <scope>NUCLEOTIDE SEQUENCE [LARGE SCALE GENOMIC DNA]</scope>
    <source>
        <strain evidence="6 8">CBP-3203</strain>
    </source>
</reference>
<protein>
    <submittedName>
        <fullName evidence="5">TetR family transcriptional regulator</fullName>
    </submittedName>
</protein>
<dbReference type="PROSITE" id="PS01081">
    <property type="entry name" value="HTH_TETR_1"/>
    <property type="match status" value="1"/>
</dbReference>
<dbReference type="InterPro" id="IPR001647">
    <property type="entry name" value="HTH_TetR"/>
</dbReference>
<dbReference type="RefSeq" id="WP_048355789.1">
    <property type="nucleotide sequence ID" value="NZ_CP023481.1"/>
</dbReference>
<dbReference type="STRING" id="1664069.BGLY_0611"/>
<feature type="domain" description="HTH tetR-type" evidence="4">
    <location>
        <begin position="7"/>
        <end position="67"/>
    </location>
</feature>
<dbReference type="Proteomes" id="UP000036168">
    <property type="component" value="Unassembled WGS sequence"/>
</dbReference>
<evidence type="ECO:0000313" key="5">
    <source>
        <dbReference type="EMBL" id="KRT91013.1"/>
    </source>
</evidence>
<comment type="caution">
    <text evidence="5">The sequence shown here is derived from an EMBL/GenBank/DDBJ whole genome shotgun (WGS) entry which is preliminary data.</text>
</comment>
<dbReference type="EMBL" id="JARRTL010000012">
    <property type="protein sequence ID" value="MEC0485963.1"/>
    <property type="molecule type" value="Genomic_DNA"/>
</dbReference>
<dbReference type="Pfam" id="PF17935">
    <property type="entry name" value="TetR_C_27"/>
    <property type="match status" value="1"/>
</dbReference>
<dbReference type="PANTHER" id="PTHR43479">
    <property type="entry name" value="ACREF/ENVCD OPERON REPRESSOR-RELATED"/>
    <property type="match status" value="1"/>
</dbReference>
<dbReference type="InterPro" id="IPR023772">
    <property type="entry name" value="DNA-bd_HTH_TetR-type_CS"/>
</dbReference>
<dbReference type="Proteomes" id="UP001341297">
    <property type="component" value="Unassembled WGS sequence"/>
</dbReference>
<organism evidence="5 7">
    <name type="scientific">Bacillus glycinifermentans</name>
    <dbReference type="NCBI Taxonomy" id="1664069"/>
    <lineage>
        <taxon>Bacteria</taxon>
        <taxon>Bacillati</taxon>
        <taxon>Bacillota</taxon>
        <taxon>Bacilli</taxon>
        <taxon>Bacillales</taxon>
        <taxon>Bacillaceae</taxon>
        <taxon>Bacillus</taxon>
    </lineage>
</organism>
<gene>
    <name evidence="5" type="ORF">AB447_223965</name>
    <name evidence="6" type="ORF">P8828_14175</name>
</gene>